<dbReference type="EMBL" id="CAKOGP040002336">
    <property type="protein sequence ID" value="CAJ1967634.1"/>
    <property type="molecule type" value="Genomic_DNA"/>
</dbReference>
<feature type="region of interest" description="Disordered" evidence="1">
    <location>
        <begin position="30"/>
        <end position="56"/>
    </location>
</feature>
<evidence type="ECO:0000256" key="1">
    <source>
        <dbReference type="SAM" id="MobiDB-lite"/>
    </source>
</evidence>
<gene>
    <name evidence="3" type="ORF">CYCCA115_LOCUS22865</name>
</gene>
<evidence type="ECO:0000313" key="3">
    <source>
        <dbReference type="EMBL" id="CAJ1967634.1"/>
    </source>
</evidence>
<dbReference type="Gene3D" id="3.40.525.10">
    <property type="entry name" value="CRAL-TRIO lipid binding domain"/>
    <property type="match status" value="1"/>
</dbReference>
<dbReference type="Pfam" id="PF00650">
    <property type="entry name" value="CRAL_TRIO"/>
    <property type="match status" value="1"/>
</dbReference>
<dbReference type="SUPFAM" id="SSF52087">
    <property type="entry name" value="CRAL/TRIO domain"/>
    <property type="match status" value="1"/>
</dbReference>
<dbReference type="PROSITE" id="PS50191">
    <property type="entry name" value="CRAL_TRIO"/>
    <property type="match status" value="1"/>
</dbReference>
<name>A0AAD2GBG4_9STRA</name>
<protein>
    <recommendedName>
        <fullName evidence="2">CRAL-TRIO domain-containing protein</fullName>
    </recommendedName>
</protein>
<evidence type="ECO:0000313" key="4">
    <source>
        <dbReference type="Proteomes" id="UP001295423"/>
    </source>
</evidence>
<organism evidence="3 4">
    <name type="scientific">Cylindrotheca closterium</name>
    <dbReference type="NCBI Taxonomy" id="2856"/>
    <lineage>
        <taxon>Eukaryota</taxon>
        <taxon>Sar</taxon>
        <taxon>Stramenopiles</taxon>
        <taxon>Ochrophyta</taxon>
        <taxon>Bacillariophyta</taxon>
        <taxon>Bacillariophyceae</taxon>
        <taxon>Bacillariophycidae</taxon>
        <taxon>Bacillariales</taxon>
        <taxon>Bacillariaceae</taxon>
        <taxon>Cylindrotheca</taxon>
    </lineage>
</organism>
<feature type="domain" description="CRAL-TRIO" evidence="2">
    <location>
        <begin position="101"/>
        <end position="276"/>
    </location>
</feature>
<dbReference type="InterPro" id="IPR036865">
    <property type="entry name" value="CRAL-TRIO_dom_sf"/>
</dbReference>
<dbReference type="InterPro" id="IPR001251">
    <property type="entry name" value="CRAL-TRIO_dom"/>
</dbReference>
<dbReference type="AlphaFoldDB" id="A0AAD2GBG4"/>
<keyword evidence="4" id="KW-1185">Reference proteome</keyword>
<proteinExistence type="predicted"/>
<accession>A0AAD2GBG4</accession>
<sequence length="307" mass="35646">MLFTVNRDHDCPLTKSFNKLMKKYRLSDVPKRLSGSDDFSSSTDDSSSMENYQDGSSELLNPCENSCLDELRSYCAKDGIEMSEHRLFRFACFHNFDVEKAKDALDENRENAFMDLEMRSDMKGQFVTKLLFPLPGLTTKKHQSQVIYSNPSRCNKDDDMTKVLESLCYIMNDFSQTEQQCRDGIALVTNLEGFKKENFDQNEWHQFLLALQGTLVPTKVTKVLLVNAPSWFKQDVWKKMRSSMPSQFRRNVHIISSDELGDHLMEDYQAYLPTEIAHGYRIADEIIEDYVDLKSFQDAQKRKELIV</sequence>
<dbReference type="Proteomes" id="UP001295423">
    <property type="component" value="Unassembled WGS sequence"/>
</dbReference>
<reference evidence="3" key="1">
    <citation type="submission" date="2023-08" db="EMBL/GenBank/DDBJ databases">
        <authorList>
            <person name="Audoor S."/>
            <person name="Bilcke G."/>
        </authorList>
    </citation>
    <scope>NUCLEOTIDE SEQUENCE</scope>
</reference>
<comment type="caution">
    <text evidence="3">The sequence shown here is derived from an EMBL/GenBank/DDBJ whole genome shotgun (WGS) entry which is preliminary data.</text>
</comment>
<feature type="compositionally biased region" description="Low complexity" evidence="1">
    <location>
        <begin position="36"/>
        <end position="48"/>
    </location>
</feature>
<evidence type="ECO:0000259" key="2">
    <source>
        <dbReference type="PROSITE" id="PS50191"/>
    </source>
</evidence>